<comment type="caution">
    <text evidence="3">The sequence shown here is derived from an EMBL/GenBank/DDBJ whole genome shotgun (WGS) entry which is preliminary data.</text>
</comment>
<evidence type="ECO:0000256" key="2">
    <source>
        <dbReference type="SAM" id="Phobius"/>
    </source>
</evidence>
<feature type="region of interest" description="Disordered" evidence="1">
    <location>
        <begin position="171"/>
        <end position="190"/>
    </location>
</feature>
<feature type="compositionally biased region" description="Pro residues" evidence="1">
    <location>
        <begin position="10"/>
        <end position="21"/>
    </location>
</feature>
<evidence type="ECO:0000256" key="1">
    <source>
        <dbReference type="SAM" id="MobiDB-lite"/>
    </source>
</evidence>
<feature type="transmembrane region" description="Helical" evidence="2">
    <location>
        <begin position="108"/>
        <end position="133"/>
    </location>
</feature>
<protein>
    <submittedName>
        <fullName evidence="3">Uncharacterized protein</fullName>
    </submittedName>
</protein>
<reference evidence="3" key="1">
    <citation type="submission" date="2023-06" db="EMBL/GenBank/DDBJ databases">
        <title>Multi-omics analyses reveal the molecular pathogenesis toolkit of Lasiodiplodia hormozganensis, a cross-kingdom pathogen.</title>
        <authorList>
            <person name="Felix C."/>
            <person name="Meneses R."/>
            <person name="Goncalves M.F.M."/>
            <person name="Tilleman L."/>
            <person name="Duarte A.S."/>
            <person name="Jorrin-Novo J.V."/>
            <person name="Van De Peer Y."/>
            <person name="Deforce D."/>
            <person name="Van Nieuwerburgh F."/>
            <person name="Esteves A.C."/>
            <person name="Alves A."/>
        </authorList>
    </citation>
    <scope>NUCLEOTIDE SEQUENCE</scope>
    <source>
        <strain evidence="3">CBS 339.90</strain>
    </source>
</reference>
<gene>
    <name evidence="3" type="ORF">DIS24_g9862</name>
</gene>
<accession>A0AA39XRK3</accession>
<feature type="compositionally biased region" description="Acidic residues" evidence="1">
    <location>
        <begin position="181"/>
        <end position="190"/>
    </location>
</feature>
<sequence>MSGRAGSRPLPLPSLPHPPVTTPRVKDISAAISMPYIRLRVHNTYRQLYDRRVREPRAPLPSIAALIPQEVLQEPHPPRPSLTQPTDYAPQEVPTLEQMPFRPNYKAVMAWTLTDTTLILVVFAIGILFGLLFPPDPDEDDDDDLAIPPPRWEDELTPAVAAAIERNAAQRAARNQRLAEEGYETDREDN</sequence>
<keyword evidence="2" id="KW-0472">Membrane</keyword>
<proteinExistence type="predicted"/>
<keyword evidence="4" id="KW-1185">Reference proteome</keyword>
<organism evidence="3 4">
    <name type="scientific">Lasiodiplodia hormozganensis</name>
    <dbReference type="NCBI Taxonomy" id="869390"/>
    <lineage>
        <taxon>Eukaryota</taxon>
        <taxon>Fungi</taxon>
        <taxon>Dikarya</taxon>
        <taxon>Ascomycota</taxon>
        <taxon>Pezizomycotina</taxon>
        <taxon>Dothideomycetes</taxon>
        <taxon>Dothideomycetes incertae sedis</taxon>
        <taxon>Botryosphaeriales</taxon>
        <taxon>Botryosphaeriaceae</taxon>
        <taxon>Lasiodiplodia</taxon>
    </lineage>
</organism>
<name>A0AA39XRK3_9PEZI</name>
<dbReference type="AlphaFoldDB" id="A0AA39XRK3"/>
<keyword evidence="2" id="KW-0812">Transmembrane</keyword>
<evidence type="ECO:0000313" key="4">
    <source>
        <dbReference type="Proteomes" id="UP001175001"/>
    </source>
</evidence>
<dbReference type="EMBL" id="JAUJDW010000094">
    <property type="protein sequence ID" value="KAK0638396.1"/>
    <property type="molecule type" value="Genomic_DNA"/>
</dbReference>
<dbReference type="Proteomes" id="UP001175001">
    <property type="component" value="Unassembled WGS sequence"/>
</dbReference>
<feature type="region of interest" description="Disordered" evidence="1">
    <location>
        <begin position="1"/>
        <end position="21"/>
    </location>
</feature>
<keyword evidence="2" id="KW-1133">Transmembrane helix</keyword>
<evidence type="ECO:0000313" key="3">
    <source>
        <dbReference type="EMBL" id="KAK0638396.1"/>
    </source>
</evidence>